<organism evidence="4 5">
    <name type="scientific">Lachnellula occidentalis</name>
    <dbReference type="NCBI Taxonomy" id="215460"/>
    <lineage>
        <taxon>Eukaryota</taxon>
        <taxon>Fungi</taxon>
        <taxon>Dikarya</taxon>
        <taxon>Ascomycota</taxon>
        <taxon>Pezizomycotina</taxon>
        <taxon>Leotiomycetes</taxon>
        <taxon>Helotiales</taxon>
        <taxon>Lachnaceae</taxon>
        <taxon>Lachnellula</taxon>
    </lineage>
</organism>
<dbReference type="PANTHER" id="PTHR43669:SF3">
    <property type="entry name" value="ALCOHOL DEHYDROGENASE, PUTATIVE (AFU_ORTHOLOGUE AFUA_3G03445)-RELATED"/>
    <property type="match status" value="1"/>
</dbReference>
<dbReference type="OrthoDB" id="37659at2759"/>
<dbReference type="EMBL" id="QGMI01001633">
    <property type="protein sequence ID" value="TVY32615.1"/>
    <property type="molecule type" value="Genomic_DNA"/>
</dbReference>
<proteinExistence type="inferred from homology"/>
<accession>A0A8H8RC94</accession>
<dbReference type="Gene3D" id="3.40.50.720">
    <property type="entry name" value="NAD(P)-binding Rossmann-like Domain"/>
    <property type="match status" value="1"/>
</dbReference>
<keyword evidence="3" id="KW-0472">Membrane</keyword>
<dbReference type="SUPFAM" id="SSF51735">
    <property type="entry name" value="NAD(P)-binding Rossmann-fold domains"/>
    <property type="match status" value="1"/>
</dbReference>
<dbReference type="InterPro" id="IPR036291">
    <property type="entry name" value="NAD(P)-bd_dom_sf"/>
</dbReference>
<keyword evidence="2" id="KW-0560">Oxidoreductase</keyword>
<keyword evidence="3" id="KW-0812">Transmembrane</keyword>
<evidence type="ECO:0000256" key="2">
    <source>
        <dbReference type="ARBA" id="ARBA00023002"/>
    </source>
</evidence>
<dbReference type="Proteomes" id="UP000443090">
    <property type="component" value="Unassembled WGS sequence"/>
</dbReference>
<evidence type="ECO:0000256" key="3">
    <source>
        <dbReference type="SAM" id="Phobius"/>
    </source>
</evidence>
<gene>
    <name evidence="4" type="primary">dltE_1</name>
    <name evidence="4" type="ORF">LOCC1_G007781</name>
</gene>
<keyword evidence="5" id="KW-1185">Reference proteome</keyword>
<evidence type="ECO:0000313" key="5">
    <source>
        <dbReference type="Proteomes" id="UP000443090"/>
    </source>
</evidence>
<dbReference type="PANTHER" id="PTHR43669">
    <property type="entry name" value="5-KETO-D-GLUCONATE 5-REDUCTASE"/>
    <property type="match status" value="1"/>
</dbReference>
<evidence type="ECO:0000256" key="1">
    <source>
        <dbReference type="ARBA" id="ARBA00006484"/>
    </source>
</evidence>
<comment type="caution">
    <text evidence="4">The sequence shown here is derived from an EMBL/GenBank/DDBJ whole genome shotgun (WGS) entry which is preliminary data.</text>
</comment>
<name>A0A8H8RC94_9HELO</name>
<keyword evidence="3" id="KW-1133">Transmembrane helix</keyword>
<comment type="similarity">
    <text evidence="1">Belongs to the short-chain dehydrogenases/reductases (SDR) family.</text>
</comment>
<sequence>MFDVTNLSSNVKTILLIGATSGLGVILARHFHFSGKKTIASGRRIEQRNAVESELPGLETVQPDVTDFEPRIQSLHHHPPDLDSVFIISGKMKPTKFRSPASTSSISIISEVNTNLTAPFLISRVMVPHLLALPRYATLTTISLCLD</sequence>
<dbReference type="InterPro" id="IPR002347">
    <property type="entry name" value="SDR_fam"/>
</dbReference>
<evidence type="ECO:0000313" key="4">
    <source>
        <dbReference type="EMBL" id="TVY32615.1"/>
    </source>
</evidence>
<dbReference type="GO" id="GO:0016491">
    <property type="term" value="F:oxidoreductase activity"/>
    <property type="evidence" value="ECO:0007669"/>
    <property type="project" value="UniProtKB-KW"/>
</dbReference>
<dbReference type="Pfam" id="PF00106">
    <property type="entry name" value="adh_short"/>
    <property type="match status" value="1"/>
</dbReference>
<dbReference type="AlphaFoldDB" id="A0A8H8RC94"/>
<protein>
    <submittedName>
        <fullName evidence="4">Putative oxidoreductase</fullName>
    </submittedName>
</protein>
<reference evidence="4 5" key="1">
    <citation type="submission" date="2018-05" db="EMBL/GenBank/DDBJ databases">
        <title>Genome sequencing and assembly of the regulated plant pathogen Lachnellula willkommii and related sister species for the development of diagnostic species identification markers.</title>
        <authorList>
            <person name="Giroux E."/>
            <person name="Bilodeau G."/>
        </authorList>
    </citation>
    <scope>NUCLEOTIDE SEQUENCE [LARGE SCALE GENOMIC DNA]</scope>
    <source>
        <strain evidence="4 5">CBS 160.35</strain>
    </source>
</reference>
<feature type="transmembrane region" description="Helical" evidence="3">
    <location>
        <begin position="12"/>
        <end position="31"/>
    </location>
</feature>